<keyword evidence="1" id="KW-1133">Transmembrane helix</keyword>
<dbReference type="InterPro" id="IPR009577">
    <property type="entry name" value="Sm_multidrug_ex"/>
</dbReference>
<name>A0AAE4M9W1_9EURY</name>
<keyword evidence="3" id="KW-1185">Reference proteome</keyword>
<gene>
    <name evidence="2" type="ORF">McpAg1_03820</name>
</gene>
<feature type="transmembrane region" description="Helical" evidence="1">
    <location>
        <begin position="52"/>
        <end position="69"/>
    </location>
</feature>
<dbReference type="AlphaFoldDB" id="A0AAE4M9W1"/>
<dbReference type="Pfam" id="PF06695">
    <property type="entry name" value="Sm_multidrug_ex"/>
    <property type="match status" value="1"/>
</dbReference>
<proteinExistence type="predicted"/>
<evidence type="ECO:0000256" key="1">
    <source>
        <dbReference type="SAM" id="Phobius"/>
    </source>
</evidence>
<feature type="transmembrane region" description="Helical" evidence="1">
    <location>
        <begin position="20"/>
        <end position="40"/>
    </location>
</feature>
<feature type="transmembrane region" description="Helical" evidence="1">
    <location>
        <begin position="174"/>
        <end position="198"/>
    </location>
</feature>
<dbReference type="RefSeq" id="WP_338093593.1">
    <property type="nucleotide sequence ID" value="NZ_JAWDKA010000002.1"/>
</dbReference>
<protein>
    <recommendedName>
        <fullName evidence="4">Small multi-drug export protein</fullName>
    </recommendedName>
</protein>
<sequence length="251" mass="27696">MAEEGRTTQEWARIILRRLVFLGGPLALYGAFIVFLWFVYPPEGGLLGQPSEKFLIIAGLLIAYLVPPFGKETIIPISMGLGFPAWIISSGIILMDICSCLIIALNFDLLQKIPFVGGLIHRFTEGANKVRKKSPWIEQLSHVGLLIFMYIPLQGSGATNSTILGQLFGMRRITVFWIVTLGSILSTLTIAFGSAAVLDLWQINPWYAVLAIVLIAAAVIVLAVLWHRYTKRFSPKNPACGCDADEEDFLS</sequence>
<dbReference type="Proteomes" id="UP001273136">
    <property type="component" value="Unassembled WGS sequence"/>
</dbReference>
<feature type="transmembrane region" description="Helical" evidence="1">
    <location>
        <begin position="81"/>
        <end position="105"/>
    </location>
</feature>
<evidence type="ECO:0000313" key="2">
    <source>
        <dbReference type="EMBL" id="MDV0441202.1"/>
    </source>
</evidence>
<comment type="caution">
    <text evidence="2">The sequence shown here is derived from an EMBL/GenBank/DDBJ whole genome shotgun (WGS) entry which is preliminary data.</text>
</comment>
<reference evidence="2" key="1">
    <citation type="submission" date="2023-06" db="EMBL/GenBank/DDBJ databases">
        <title>Genome sequence of Methancorpusculaceae sp. Ag1.</title>
        <authorList>
            <person name="Protasov E."/>
            <person name="Platt K."/>
            <person name="Poehlein A."/>
            <person name="Daniel R."/>
            <person name="Brune A."/>
        </authorList>
    </citation>
    <scope>NUCLEOTIDE SEQUENCE</scope>
    <source>
        <strain evidence="2">Ag1</strain>
    </source>
</reference>
<accession>A0AAE4M9W1</accession>
<keyword evidence="1" id="KW-0812">Transmembrane</keyword>
<organism evidence="2 3">
    <name type="scientific">Methanorbis furvi</name>
    <dbReference type="NCBI Taxonomy" id="3028299"/>
    <lineage>
        <taxon>Archaea</taxon>
        <taxon>Methanobacteriati</taxon>
        <taxon>Methanobacteriota</taxon>
        <taxon>Stenosarchaea group</taxon>
        <taxon>Methanomicrobia</taxon>
        <taxon>Methanomicrobiales</taxon>
        <taxon>Methanocorpusculaceae</taxon>
        <taxon>Methanorbis</taxon>
    </lineage>
</organism>
<evidence type="ECO:0000313" key="3">
    <source>
        <dbReference type="Proteomes" id="UP001273136"/>
    </source>
</evidence>
<dbReference type="EMBL" id="JAWDKA010000002">
    <property type="protein sequence ID" value="MDV0441202.1"/>
    <property type="molecule type" value="Genomic_DNA"/>
</dbReference>
<feature type="transmembrane region" description="Helical" evidence="1">
    <location>
        <begin position="204"/>
        <end position="226"/>
    </location>
</feature>
<evidence type="ECO:0008006" key="4">
    <source>
        <dbReference type="Google" id="ProtNLM"/>
    </source>
</evidence>
<keyword evidence="1" id="KW-0472">Membrane</keyword>